<sequence length="275" mass="31302">WWLDVQNPTEQELRILCSAFRVHPLTFEDIATQESQEKIVDYNTYYFASVWSYHVVEVSEGNAYEPCTIYTVVFPSGALSFSFSTTVHAMNVLERIELLKGVVAVRSDWIFYAFVDNIVDSFGPSIMEIDLEVSEIEEAVYVTREGDMQDFLLRIDGVRKRVSALTRLLTGKIKVLSSFEKHHCMDVSSDEDVKPGHNLKLYVNDVQDHIIGYIQSLNQSESLLSRSQSNYIAQASYETLEGRTRVNDFMALLTTVSMILTLLNFVAGMFGMNVN</sequence>
<accession>A0A194XT00</accession>
<feature type="transmembrane region" description="Helical" evidence="6">
    <location>
        <begin position="249"/>
        <end position="272"/>
    </location>
</feature>
<keyword evidence="3 6" id="KW-0812">Transmembrane</keyword>
<organism evidence="7 8">
    <name type="scientific">Mollisia scopiformis</name>
    <name type="common">Conifer needle endophyte fungus</name>
    <name type="synonym">Phialocephala scopiformis</name>
    <dbReference type="NCBI Taxonomy" id="149040"/>
    <lineage>
        <taxon>Eukaryota</taxon>
        <taxon>Fungi</taxon>
        <taxon>Dikarya</taxon>
        <taxon>Ascomycota</taxon>
        <taxon>Pezizomycotina</taxon>
        <taxon>Leotiomycetes</taxon>
        <taxon>Helotiales</taxon>
        <taxon>Mollisiaceae</taxon>
        <taxon>Mollisia</taxon>
    </lineage>
</organism>
<evidence type="ECO:0000256" key="6">
    <source>
        <dbReference type="SAM" id="Phobius"/>
    </source>
</evidence>
<protein>
    <recommendedName>
        <fullName evidence="9">Magnesium transporter</fullName>
    </recommendedName>
</protein>
<evidence type="ECO:0000256" key="1">
    <source>
        <dbReference type="ARBA" id="ARBA00004141"/>
    </source>
</evidence>
<keyword evidence="4 6" id="KW-1133">Transmembrane helix</keyword>
<dbReference type="OrthoDB" id="29879at2759"/>
<dbReference type="AlphaFoldDB" id="A0A194XT00"/>
<dbReference type="EMBL" id="KQ947405">
    <property type="protein sequence ID" value="KUJ23169.1"/>
    <property type="molecule type" value="Genomic_DNA"/>
</dbReference>
<dbReference type="KEGG" id="psco:LY89DRAFT_558425"/>
<gene>
    <name evidence="7" type="ORF">LY89DRAFT_558425</name>
</gene>
<evidence type="ECO:0000313" key="8">
    <source>
        <dbReference type="Proteomes" id="UP000070700"/>
    </source>
</evidence>
<keyword evidence="8" id="KW-1185">Reference proteome</keyword>
<keyword evidence="5 6" id="KW-0472">Membrane</keyword>
<dbReference type="SUPFAM" id="SSF144083">
    <property type="entry name" value="Magnesium transport protein CorA, transmembrane region"/>
    <property type="match status" value="1"/>
</dbReference>
<dbReference type="InterPro" id="IPR044089">
    <property type="entry name" value="Alr1-like"/>
</dbReference>
<dbReference type="Gene3D" id="1.20.58.340">
    <property type="entry name" value="Magnesium transport protein CorA, transmembrane region"/>
    <property type="match status" value="2"/>
</dbReference>
<dbReference type="CDD" id="cd12829">
    <property type="entry name" value="Alr1p-like"/>
    <property type="match status" value="1"/>
</dbReference>
<comment type="similarity">
    <text evidence="2">Belongs to the CorA metal ion transporter (MIT) (TC 1.A.35) family.</text>
</comment>
<dbReference type="InterPro" id="IPR045863">
    <property type="entry name" value="CorA_TM1_TM2"/>
</dbReference>
<dbReference type="SUPFAM" id="SSF143865">
    <property type="entry name" value="CorA soluble domain-like"/>
    <property type="match status" value="1"/>
</dbReference>
<dbReference type="InterPro" id="IPR002523">
    <property type="entry name" value="MgTranspt_CorA/ZnTranspt_ZntB"/>
</dbReference>
<dbReference type="Pfam" id="PF01544">
    <property type="entry name" value="CorA"/>
    <property type="match status" value="1"/>
</dbReference>
<dbReference type="InterPro" id="IPR045861">
    <property type="entry name" value="CorA_cytoplasmic_dom"/>
</dbReference>
<evidence type="ECO:0000313" key="7">
    <source>
        <dbReference type="EMBL" id="KUJ23169.1"/>
    </source>
</evidence>
<comment type="subcellular location">
    <subcellularLocation>
        <location evidence="1">Membrane</location>
        <topology evidence="1">Multi-pass membrane protein</topology>
    </subcellularLocation>
</comment>
<feature type="non-terminal residue" evidence="7">
    <location>
        <position position="1"/>
    </location>
</feature>
<evidence type="ECO:0008006" key="9">
    <source>
        <dbReference type="Google" id="ProtNLM"/>
    </source>
</evidence>
<dbReference type="GO" id="GO:0015095">
    <property type="term" value="F:magnesium ion transmembrane transporter activity"/>
    <property type="evidence" value="ECO:0007669"/>
    <property type="project" value="InterPro"/>
</dbReference>
<dbReference type="PANTHER" id="PTHR21535">
    <property type="entry name" value="MAGNESIUM AND COBALT TRANSPORT PROTEIN/MITOCHONDRIAL IMPORT INNER MEMBRANE TRANSLOCASE SUBUNIT TIM8"/>
    <property type="match status" value="1"/>
</dbReference>
<name>A0A194XT00_MOLSC</name>
<evidence type="ECO:0000256" key="3">
    <source>
        <dbReference type="ARBA" id="ARBA00022692"/>
    </source>
</evidence>
<feature type="non-terminal residue" evidence="7">
    <location>
        <position position="275"/>
    </location>
</feature>
<evidence type="ECO:0000256" key="4">
    <source>
        <dbReference type="ARBA" id="ARBA00022989"/>
    </source>
</evidence>
<dbReference type="RefSeq" id="XP_018077524.1">
    <property type="nucleotide sequence ID" value="XM_018208416.1"/>
</dbReference>
<evidence type="ECO:0000256" key="5">
    <source>
        <dbReference type="ARBA" id="ARBA00023136"/>
    </source>
</evidence>
<proteinExistence type="inferred from homology"/>
<dbReference type="PANTHER" id="PTHR21535:SF94">
    <property type="entry name" value="CORA FAMILY METAL ION TRANSPORTER (EUROFUNG)"/>
    <property type="match status" value="1"/>
</dbReference>
<dbReference type="GO" id="GO:0010961">
    <property type="term" value="P:intracellular magnesium ion homeostasis"/>
    <property type="evidence" value="ECO:0007669"/>
    <property type="project" value="TreeGrafter"/>
</dbReference>
<reference evidence="7 8" key="1">
    <citation type="submission" date="2015-10" db="EMBL/GenBank/DDBJ databases">
        <title>Full genome of DAOMC 229536 Phialocephala scopiformis, a fungal endophyte of spruce producing the potent anti-insectan compound rugulosin.</title>
        <authorList>
            <consortium name="DOE Joint Genome Institute"/>
            <person name="Walker A.K."/>
            <person name="Frasz S.L."/>
            <person name="Seifert K.A."/>
            <person name="Miller J.D."/>
            <person name="Mondo S.J."/>
            <person name="Labutti K."/>
            <person name="Lipzen A."/>
            <person name="Dockter R."/>
            <person name="Kennedy M."/>
            <person name="Grigoriev I.V."/>
            <person name="Spatafora J.W."/>
        </authorList>
    </citation>
    <scope>NUCLEOTIDE SEQUENCE [LARGE SCALE GENOMIC DNA]</scope>
    <source>
        <strain evidence="7 8">CBS 120377</strain>
    </source>
</reference>
<dbReference type="Proteomes" id="UP000070700">
    <property type="component" value="Unassembled WGS sequence"/>
</dbReference>
<dbReference type="Gene3D" id="3.30.460.20">
    <property type="entry name" value="CorA soluble domain-like"/>
    <property type="match status" value="1"/>
</dbReference>
<evidence type="ECO:0000256" key="2">
    <source>
        <dbReference type="ARBA" id="ARBA00009765"/>
    </source>
</evidence>
<dbReference type="InParanoid" id="A0A194XT00"/>
<dbReference type="GO" id="GO:0005886">
    <property type="term" value="C:plasma membrane"/>
    <property type="evidence" value="ECO:0007669"/>
    <property type="project" value="TreeGrafter"/>
</dbReference>
<dbReference type="GeneID" id="28818142"/>